<evidence type="ECO:0000313" key="3">
    <source>
        <dbReference type="Proteomes" id="UP001595526"/>
    </source>
</evidence>
<protein>
    <submittedName>
        <fullName evidence="2">GNAT family N-acetyltransferase</fullName>
    </submittedName>
</protein>
<dbReference type="PROSITE" id="PS51186">
    <property type="entry name" value="GNAT"/>
    <property type="match status" value="1"/>
</dbReference>
<gene>
    <name evidence="2" type="ORF">ACFOET_06280</name>
</gene>
<dbReference type="CDD" id="cd04301">
    <property type="entry name" value="NAT_SF"/>
    <property type="match status" value="1"/>
</dbReference>
<accession>A0ABV7JJD4</accession>
<dbReference type="RefSeq" id="WP_379020683.1">
    <property type="nucleotide sequence ID" value="NZ_JBHRTA010000016.1"/>
</dbReference>
<organism evidence="2 3">
    <name type="scientific">Parapedobacter deserti</name>
    <dbReference type="NCBI Taxonomy" id="1912957"/>
    <lineage>
        <taxon>Bacteria</taxon>
        <taxon>Pseudomonadati</taxon>
        <taxon>Bacteroidota</taxon>
        <taxon>Sphingobacteriia</taxon>
        <taxon>Sphingobacteriales</taxon>
        <taxon>Sphingobacteriaceae</taxon>
        <taxon>Parapedobacter</taxon>
    </lineage>
</organism>
<proteinExistence type="predicted"/>
<evidence type="ECO:0000259" key="1">
    <source>
        <dbReference type="PROSITE" id="PS51186"/>
    </source>
</evidence>
<name>A0ABV7JJD4_9SPHI</name>
<sequence>MERNEQPRALQLVWERKSFDALSLDELYKVLQLRQEVFILEQACVYSDLDNKDQNCNHLMAWQGPVLAAYTRLIPYGVSYSDATSVGRVVVGKDFRGKGLGEELMLRSIDGIYTLFGRQSIKIGAQEHLKAFYDRLGFEQTSEPYMDAGILHIEMTLLPMERKVICKSP</sequence>
<dbReference type="InterPro" id="IPR000182">
    <property type="entry name" value="GNAT_dom"/>
</dbReference>
<comment type="caution">
    <text evidence="2">The sequence shown here is derived from an EMBL/GenBank/DDBJ whole genome shotgun (WGS) entry which is preliminary data.</text>
</comment>
<dbReference type="SUPFAM" id="SSF55729">
    <property type="entry name" value="Acyl-CoA N-acyltransferases (Nat)"/>
    <property type="match status" value="1"/>
</dbReference>
<keyword evidence="3" id="KW-1185">Reference proteome</keyword>
<evidence type="ECO:0000313" key="2">
    <source>
        <dbReference type="EMBL" id="MFC3197212.1"/>
    </source>
</evidence>
<feature type="domain" description="N-acetyltransferase" evidence="1">
    <location>
        <begin position="17"/>
        <end position="160"/>
    </location>
</feature>
<dbReference type="EMBL" id="JBHRTA010000016">
    <property type="protein sequence ID" value="MFC3197212.1"/>
    <property type="molecule type" value="Genomic_DNA"/>
</dbReference>
<dbReference type="InterPro" id="IPR016181">
    <property type="entry name" value="Acyl_CoA_acyltransferase"/>
</dbReference>
<dbReference type="Gene3D" id="3.40.630.30">
    <property type="match status" value="1"/>
</dbReference>
<dbReference type="Proteomes" id="UP001595526">
    <property type="component" value="Unassembled WGS sequence"/>
</dbReference>
<reference evidence="3" key="1">
    <citation type="journal article" date="2019" name="Int. J. Syst. Evol. Microbiol.">
        <title>The Global Catalogue of Microorganisms (GCM) 10K type strain sequencing project: providing services to taxonomists for standard genome sequencing and annotation.</title>
        <authorList>
            <consortium name="The Broad Institute Genomics Platform"/>
            <consortium name="The Broad Institute Genome Sequencing Center for Infectious Disease"/>
            <person name="Wu L."/>
            <person name="Ma J."/>
        </authorList>
    </citation>
    <scope>NUCLEOTIDE SEQUENCE [LARGE SCALE GENOMIC DNA]</scope>
    <source>
        <strain evidence="3">KCTC 52416</strain>
    </source>
</reference>
<dbReference type="Pfam" id="PF13673">
    <property type="entry name" value="Acetyltransf_10"/>
    <property type="match status" value="1"/>
</dbReference>